<evidence type="ECO:0000256" key="5">
    <source>
        <dbReference type="ARBA" id="ARBA00023054"/>
    </source>
</evidence>
<keyword evidence="4" id="KW-0067">ATP-binding</keyword>
<dbReference type="InterPro" id="IPR036277">
    <property type="entry name" value="SMC_hinge_sf"/>
</dbReference>
<keyword evidence="5 8" id="KW-0175">Coiled coil</keyword>
<feature type="coiled-coil region" evidence="8">
    <location>
        <begin position="247"/>
        <end position="291"/>
    </location>
</feature>
<evidence type="ECO:0000259" key="9">
    <source>
        <dbReference type="SMART" id="SM00968"/>
    </source>
</evidence>
<dbReference type="Gene3D" id="3.40.50.300">
    <property type="entry name" value="P-loop containing nucleotide triphosphate hydrolases"/>
    <property type="match status" value="1"/>
</dbReference>
<dbReference type="InterPro" id="IPR010935">
    <property type="entry name" value="SMC_hinge"/>
</dbReference>
<comment type="similarity">
    <text evidence="2">Belongs to the SMC family. SMC2 subfamily.</text>
</comment>
<feature type="domain" description="SMC hinge" evidence="9">
    <location>
        <begin position="535"/>
        <end position="655"/>
    </location>
</feature>
<dbReference type="AlphaFoldDB" id="A0A183S9U1"/>
<evidence type="ECO:0000256" key="7">
    <source>
        <dbReference type="ARBA" id="ARBA00023306"/>
    </source>
</evidence>
<accession>A0A183S9U1</accession>
<keyword evidence="6" id="KW-0226">DNA condensation</keyword>
<evidence type="ECO:0000256" key="4">
    <source>
        <dbReference type="ARBA" id="ARBA00022840"/>
    </source>
</evidence>
<dbReference type="Gene3D" id="1.20.1060.20">
    <property type="match status" value="1"/>
</dbReference>
<dbReference type="WBParaSite" id="SSLN_0000102901-mRNA-1">
    <property type="protein sequence ID" value="SSLN_0000102901-mRNA-1"/>
    <property type="gene ID" value="SSLN_0000102901"/>
</dbReference>
<dbReference type="CDD" id="cd03273">
    <property type="entry name" value="ABC_SMC2_euk"/>
    <property type="match status" value="1"/>
</dbReference>
<keyword evidence="7" id="KW-0131">Cell cycle</keyword>
<dbReference type="InterPro" id="IPR003395">
    <property type="entry name" value="RecF/RecN/SMC_N"/>
</dbReference>
<evidence type="ECO:0000256" key="2">
    <source>
        <dbReference type="ARBA" id="ARBA00005231"/>
    </source>
</evidence>
<dbReference type="GO" id="GO:0016887">
    <property type="term" value="F:ATP hydrolysis activity"/>
    <property type="evidence" value="ECO:0007669"/>
    <property type="project" value="InterPro"/>
</dbReference>
<evidence type="ECO:0000256" key="1">
    <source>
        <dbReference type="ARBA" id="ARBA00004123"/>
    </source>
</evidence>
<dbReference type="Pfam" id="PF02463">
    <property type="entry name" value="SMC_N"/>
    <property type="match status" value="1"/>
</dbReference>
<dbReference type="InterPro" id="IPR027120">
    <property type="entry name" value="Smc2_ABC"/>
</dbReference>
<dbReference type="SUPFAM" id="SSF52540">
    <property type="entry name" value="P-loop containing nucleoside triphosphate hydrolases"/>
    <property type="match status" value="1"/>
</dbReference>
<dbReference type="InterPro" id="IPR027417">
    <property type="entry name" value="P-loop_NTPase"/>
</dbReference>
<dbReference type="GO" id="GO:0005634">
    <property type="term" value="C:nucleus"/>
    <property type="evidence" value="ECO:0007669"/>
    <property type="project" value="UniProtKB-SubCell"/>
</dbReference>
<keyword evidence="3" id="KW-0547">Nucleotide-binding</keyword>
<evidence type="ECO:0000256" key="6">
    <source>
        <dbReference type="ARBA" id="ARBA00023067"/>
    </source>
</evidence>
<comment type="subcellular location">
    <subcellularLocation>
        <location evidence="1">Nucleus</location>
    </subcellularLocation>
</comment>
<dbReference type="SMART" id="SM00968">
    <property type="entry name" value="SMC_hinge"/>
    <property type="match status" value="1"/>
</dbReference>
<dbReference type="Gene3D" id="3.30.70.1620">
    <property type="match status" value="1"/>
</dbReference>
<protein>
    <submittedName>
        <fullName evidence="10">SMC hinge domain-containing protein</fullName>
    </submittedName>
</protein>
<evidence type="ECO:0000256" key="8">
    <source>
        <dbReference type="SAM" id="Coils"/>
    </source>
</evidence>
<organism evidence="10">
    <name type="scientific">Schistocephalus solidus</name>
    <name type="common">Tapeworm</name>
    <dbReference type="NCBI Taxonomy" id="70667"/>
    <lineage>
        <taxon>Eukaryota</taxon>
        <taxon>Metazoa</taxon>
        <taxon>Spiralia</taxon>
        <taxon>Lophotrochozoa</taxon>
        <taxon>Platyhelminthes</taxon>
        <taxon>Cestoda</taxon>
        <taxon>Eucestoda</taxon>
        <taxon>Diphyllobothriidea</taxon>
        <taxon>Diphyllobothriidae</taxon>
        <taxon>Schistocephalus</taxon>
    </lineage>
</organism>
<evidence type="ECO:0000313" key="10">
    <source>
        <dbReference type="WBParaSite" id="SSLN_0000102901-mRNA-1"/>
    </source>
</evidence>
<feature type="coiled-coil region" evidence="8">
    <location>
        <begin position="423"/>
        <end position="524"/>
    </location>
</feature>
<name>A0A183S9U1_SCHSO</name>
<dbReference type="SUPFAM" id="SSF75553">
    <property type="entry name" value="Smc hinge domain"/>
    <property type="match status" value="1"/>
</dbReference>
<feature type="coiled-coil region" evidence="8">
    <location>
        <begin position="325"/>
        <end position="388"/>
    </location>
</feature>
<dbReference type="PANTHER" id="PTHR43977">
    <property type="entry name" value="STRUCTURAL MAINTENANCE OF CHROMOSOMES PROTEIN 3"/>
    <property type="match status" value="1"/>
</dbReference>
<dbReference type="GO" id="GO:0005694">
    <property type="term" value="C:chromosome"/>
    <property type="evidence" value="ECO:0007669"/>
    <property type="project" value="InterPro"/>
</dbReference>
<dbReference type="GO" id="GO:0005524">
    <property type="term" value="F:ATP binding"/>
    <property type="evidence" value="ECO:0007669"/>
    <property type="project" value="UniProtKB-KW"/>
</dbReference>
<dbReference type="GO" id="GO:0030261">
    <property type="term" value="P:chromosome condensation"/>
    <property type="evidence" value="ECO:0007669"/>
    <property type="project" value="UniProtKB-KW"/>
</dbReference>
<sequence>MHIRSMVIDGFKSYCQRTEIPGFDVQFNAITGLNGSGKSNILDAICFLLGITNLSQVRATNLQELVYKSGQAGITKATVSIVFDNTDKSTSPYGYEQFDELTITRQIVVGGKNKYLINGTNATNTRVQDLFHSVQLNVNNPHFLIMQGRITKVLNMKPPEVVHFFQEEAASTKLYETKKEAALKTIEKKDSKLREIDRVLREDITPTIRKLREERSSYLEYQKVVREIEHLTKFTVAYDFTCLEEATQRTKNDLLKLESQVNEEKRRVEQLNEEKAKLEQNLRELAEEHTKLQGPALEEAEAIMSTCQKAEAVASGASSRAAENLKSTHRRLQALRTQFKDLNKQFTDKQLAAEVAAGVEFQELEKAAQQAMEDLTIAQANLEASKLELTQPPQACLVDGASASLAEQARLAEGHRLALETEVRQLEMRERHLGEEVRQAERELAKATGAMKQSESTHDAKRRQLTSRIDQLSKQLNKLKAEDEAAGGDENTMTERYNQVTRTVRDLQAKNDEFARQFNQLTVEYADPQPNFDRRRVLGVVAKLFDLMDLKYATAIEVAAGGKLYNLAVDTEKTGKLLLERGQLRRRITMLPLNQIRGPSIPPEVLDRAQRLVGAQNVASAISLIRFPPHLQPVMDYVFGGLLVCPTLDIARKVAFHPGIERRTVTFDGDVFDPQVTLTLPPDPTFQSHVCRGSFFQSSSTTTIFVRRNYLDSLRYDAFVTQDRRDNSIVHADDVHLVSQSVVGAGAMT</sequence>
<evidence type="ECO:0000256" key="3">
    <source>
        <dbReference type="ARBA" id="ARBA00022741"/>
    </source>
</evidence>
<dbReference type="Pfam" id="PF06470">
    <property type="entry name" value="SMC_hinge"/>
    <property type="match status" value="1"/>
</dbReference>
<proteinExistence type="inferred from homology"/>
<reference evidence="10" key="1">
    <citation type="submission" date="2016-06" db="UniProtKB">
        <authorList>
            <consortium name="WormBaseParasite"/>
        </authorList>
    </citation>
    <scope>IDENTIFICATION</scope>
</reference>